<organism evidence="12 13">
    <name type="scientific">Amycolatopsis ultiminotia</name>
    <dbReference type="NCBI Taxonomy" id="543629"/>
    <lineage>
        <taxon>Bacteria</taxon>
        <taxon>Bacillati</taxon>
        <taxon>Actinomycetota</taxon>
        <taxon>Actinomycetes</taxon>
        <taxon>Pseudonocardiales</taxon>
        <taxon>Pseudonocardiaceae</taxon>
        <taxon>Amycolatopsis</taxon>
    </lineage>
</organism>
<evidence type="ECO:0000259" key="9">
    <source>
        <dbReference type="Pfam" id="PF00712"/>
    </source>
</evidence>
<keyword evidence="4" id="KW-0808">Transferase</keyword>
<keyword evidence="7" id="KW-0239">DNA-directed DNA polymerase</keyword>
<proteinExistence type="inferred from homology"/>
<comment type="caution">
    <text evidence="12">The sequence shown here is derived from an EMBL/GenBank/DDBJ whole genome shotgun (WGS) entry which is preliminary data.</text>
</comment>
<dbReference type="Proteomes" id="UP001500689">
    <property type="component" value="Unassembled WGS sequence"/>
</dbReference>
<dbReference type="PANTHER" id="PTHR30478:SF0">
    <property type="entry name" value="BETA SLIDING CLAMP"/>
    <property type="match status" value="1"/>
</dbReference>
<feature type="domain" description="DNA polymerase III beta sliding clamp central" evidence="10">
    <location>
        <begin position="128"/>
        <end position="236"/>
    </location>
</feature>
<evidence type="ECO:0000313" key="12">
    <source>
        <dbReference type="EMBL" id="GAA3559398.1"/>
    </source>
</evidence>
<dbReference type="InterPro" id="IPR001001">
    <property type="entry name" value="DNA_polIII_beta"/>
</dbReference>
<evidence type="ECO:0000259" key="11">
    <source>
        <dbReference type="Pfam" id="PF02768"/>
    </source>
</evidence>
<dbReference type="Pfam" id="PF02768">
    <property type="entry name" value="DNA_pol3_beta_3"/>
    <property type="match status" value="1"/>
</dbReference>
<evidence type="ECO:0000256" key="3">
    <source>
        <dbReference type="ARBA" id="ARBA00022490"/>
    </source>
</evidence>
<keyword evidence="5" id="KW-0548">Nucleotidyltransferase</keyword>
<dbReference type="InterPro" id="IPR022637">
    <property type="entry name" value="DNA_polIII_beta_cen"/>
</dbReference>
<keyword evidence="3" id="KW-0963">Cytoplasm</keyword>
<evidence type="ECO:0000256" key="2">
    <source>
        <dbReference type="ARBA" id="ARBA00010752"/>
    </source>
</evidence>
<dbReference type="InterPro" id="IPR022634">
    <property type="entry name" value="DNA_polIII_beta_N"/>
</dbReference>
<evidence type="ECO:0000256" key="1">
    <source>
        <dbReference type="ARBA" id="ARBA00004496"/>
    </source>
</evidence>
<keyword evidence="6" id="KW-0235">DNA replication</keyword>
<evidence type="ECO:0000256" key="5">
    <source>
        <dbReference type="ARBA" id="ARBA00022695"/>
    </source>
</evidence>
<gene>
    <name evidence="12" type="ORF">GCM10022222_48950</name>
</gene>
<keyword evidence="8" id="KW-0238">DNA-binding</keyword>
<evidence type="ECO:0000259" key="10">
    <source>
        <dbReference type="Pfam" id="PF02767"/>
    </source>
</evidence>
<evidence type="ECO:0000256" key="6">
    <source>
        <dbReference type="ARBA" id="ARBA00022705"/>
    </source>
</evidence>
<dbReference type="SUPFAM" id="SSF55979">
    <property type="entry name" value="DNA clamp"/>
    <property type="match status" value="3"/>
</dbReference>
<dbReference type="InterPro" id="IPR046938">
    <property type="entry name" value="DNA_clamp_sf"/>
</dbReference>
<feature type="domain" description="DNA polymerase III beta sliding clamp N-terminal" evidence="9">
    <location>
        <begin position="35"/>
        <end position="114"/>
    </location>
</feature>
<comment type="similarity">
    <text evidence="2">Belongs to the beta sliding clamp family.</text>
</comment>
<reference evidence="13" key="1">
    <citation type="journal article" date="2019" name="Int. J. Syst. Evol. Microbiol.">
        <title>The Global Catalogue of Microorganisms (GCM) 10K type strain sequencing project: providing services to taxonomists for standard genome sequencing and annotation.</title>
        <authorList>
            <consortium name="The Broad Institute Genomics Platform"/>
            <consortium name="The Broad Institute Genome Sequencing Center for Infectious Disease"/>
            <person name="Wu L."/>
            <person name="Ma J."/>
        </authorList>
    </citation>
    <scope>NUCLEOTIDE SEQUENCE [LARGE SCALE GENOMIC DNA]</scope>
    <source>
        <strain evidence="13">JCM 16898</strain>
    </source>
</reference>
<name>A0ABP6X021_9PSEU</name>
<comment type="subcellular location">
    <subcellularLocation>
        <location evidence="1">Cytoplasm</location>
    </subcellularLocation>
</comment>
<dbReference type="Pfam" id="PF02767">
    <property type="entry name" value="DNA_pol3_beta_2"/>
    <property type="match status" value="1"/>
</dbReference>
<dbReference type="Gene3D" id="3.10.150.10">
    <property type="entry name" value="DNA Polymerase III, subunit A, domain 2"/>
    <property type="match status" value="3"/>
</dbReference>
<sequence>MAVASFAGMDLTSLVRPLAAAANAAVRLLSRQARLRLRASARGVVVSGSDRDLAVRFECAATTHLDGEVLVPAAPFAETMRMLDVDRVRLVVEGNRLAIRTDGARFALPLLDRELHHDPAPPPRLSEVDSSLLTTAVRTVAGTAAKDDPLPLFTGVRVQSVGDELRLTASDRYRMAVARLPLRALRQPIDVLVPADLLTEAIRHGAGVLGLHAGAGRFALSWDGGAVTTAVLDAGFLSEDAIPSDSVDTEVELGADELAAAVRRVGVYSADRRVLTLEVGDTQVRIASARQDTGEAEETLKANVCGGRTSPSFQSRYLLDALTPFSGDRVRLAIQPGLRACVLTPTTEREVRLTYYLMPMLPR</sequence>
<protein>
    <submittedName>
        <fullName evidence="12">DNA polymerase III subunit beta</fullName>
    </submittedName>
</protein>
<evidence type="ECO:0000313" key="13">
    <source>
        <dbReference type="Proteomes" id="UP001500689"/>
    </source>
</evidence>
<dbReference type="CDD" id="cd00140">
    <property type="entry name" value="beta_clamp"/>
    <property type="match status" value="1"/>
</dbReference>
<dbReference type="PANTHER" id="PTHR30478">
    <property type="entry name" value="DNA POLYMERASE III SUBUNIT BETA"/>
    <property type="match status" value="1"/>
</dbReference>
<keyword evidence="13" id="KW-1185">Reference proteome</keyword>
<accession>A0ABP6X021</accession>
<dbReference type="InterPro" id="IPR022635">
    <property type="entry name" value="DNA_polIII_beta_C"/>
</dbReference>
<evidence type="ECO:0000256" key="8">
    <source>
        <dbReference type="ARBA" id="ARBA00023125"/>
    </source>
</evidence>
<dbReference type="Pfam" id="PF00712">
    <property type="entry name" value="DNA_pol3_beta"/>
    <property type="match status" value="1"/>
</dbReference>
<dbReference type="SMART" id="SM00480">
    <property type="entry name" value="POL3Bc"/>
    <property type="match status" value="1"/>
</dbReference>
<evidence type="ECO:0000256" key="4">
    <source>
        <dbReference type="ARBA" id="ARBA00022679"/>
    </source>
</evidence>
<feature type="domain" description="DNA polymerase III beta sliding clamp C-terminal" evidence="11">
    <location>
        <begin position="242"/>
        <end position="360"/>
    </location>
</feature>
<evidence type="ECO:0000256" key="7">
    <source>
        <dbReference type="ARBA" id="ARBA00022932"/>
    </source>
</evidence>
<dbReference type="EMBL" id="BAAAZN010000010">
    <property type="protein sequence ID" value="GAA3559398.1"/>
    <property type="molecule type" value="Genomic_DNA"/>
</dbReference>